<evidence type="ECO:0000256" key="1">
    <source>
        <dbReference type="ARBA" id="ARBA00004123"/>
    </source>
</evidence>
<evidence type="ECO:0000256" key="3">
    <source>
        <dbReference type="ARBA" id="ARBA00023163"/>
    </source>
</evidence>
<dbReference type="Gene3D" id="1.10.10.60">
    <property type="entry name" value="Homeodomain-like"/>
    <property type="match status" value="1"/>
</dbReference>
<feature type="domain" description="Myb-like" evidence="6">
    <location>
        <begin position="16"/>
        <end position="68"/>
    </location>
</feature>
<protein>
    <submittedName>
        <fullName evidence="9">Myb-like protein J</fullName>
    </submittedName>
    <submittedName>
        <fullName evidence="10">Transcription factor DIVARICATA</fullName>
    </submittedName>
</protein>
<feature type="region of interest" description="Disordered" evidence="5">
    <location>
        <begin position="1"/>
        <end position="22"/>
    </location>
</feature>
<evidence type="ECO:0000313" key="11">
    <source>
        <dbReference type="Proteomes" id="UP000289340"/>
    </source>
</evidence>
<name>A0A0B2R3K8_GLYSO</name>
<reference evidence="9" key="1">
    <citation type="submission" date="2014-07" db="EMBL/GenBank/DDBJ databases">
        <title>Identification of a novel salt tolerance gene in wild soybean by whole-genome sequencing.</title>
        <authorList>
            <person name="Lam H.-M."/>
            <person name="Qi X."/>
            <person name="Li M.-W."/>
            <person name="Liu X."/>
            <person name="Xie M."/>
            <person name="Ni M."/>
            <person name="Xu X."/>
        </authorList>
    </citation>
    <scope>NUCLEOTIDE SEQUENCE [LARGE SCALE GENOMIC DNA]</scope>
    <source>
        <tissue evidence="9">Root</tissue>
    </source>
</reference>
<feature type="domain" description="HTH myb-type" evidence="8">
    <location>
        <begin position="16"/>
        <end position="72"/>
    </location>
</feature>
<evidence type="ECO:0000256" key="5">
    <source>
        <dbReference type="SAM" id="MobiDB-lite"/>
    </source>
</evidence>
<dbReference type="SMR" id="A0A0B2R3K8"/>
<dbReference type="InterPro" id="IPR017930">
    <property type="entry name" value="Myb_dom"/>
</dbReference>
<dbReference type="NCBIfam" id="TIGR01557">
    <property type="entry name" value="myb_SHAQKYF"/>
    <property type="match status" value="1"/>
</dbReference>
<dbReference type="PANTHER" id="PTHR44042:SF15">
    <property type="entry name" value="DUPLICATED HOMEODOMAIN-LIKE SUPERFAMILY PROTEIN"/>
    <property type="match status" value="1"/>
</dbReference>
<dbReference type="InterPro" id="IPR001005">
    <property type="entry name" value="SANT/Myb"/>
</dbReference>
<dbReference type="CDD" id="cd00167">
    <property type="entry name" value="SANT"/>
    <property type="match status" value="1"/>
</dbReference>
<keyword evidence="3" id="KW-0804">Transcription</keyword>
<gene>
    <name evidence="10" type="ORF">D0Y65_038806</name>
    <name evidence="9" type="ORF">glysoja_045305</name>
</gene>
<evidence type="ECO:0000256" key="4">
    <source>
        <dbReference type="ARBA" id="ARBA00023242"/>
    </source>
</evidence>
<evidence type="ECO:0000313" key="9">
    <source>
        <dbReference type="EMBL" id="KHN28731.1"/>
    </source>
</evidence>
<keyword evidence="4" id="KW-0539">Nucleus</keyword>
<dbReference type="GO" id="GO:0003677">
    <property type="term" value="F:DNA binding"/>
    <property type="evidence" value="ECO:0007669"/>
    <property type="project" value="InterPro"/>
</dbReference>
<dbReference type="AlphaFoldDB" id="A0A0B2R3K8"/>
<dbReference type="SMART" id="SM00717">
    <property type="entry name" value="SANT"/>
    <property type="match status" value="1"/>
</dbReference>
<dbReference type="EMBL" id="QZWG01000014">
    <property type="protein sequence ID" value="RZB69198.1"/>
    <property type="molecule type" value="Genomic_DNA"/>
</dbReference>
<dbReference type="Proteomes" id="UP000053555">
    <property type="component" value="Unassembled WGS sequence"/>
</dbReference>
<dbReference type="Gramene" id="XM_028344221.1">
    <property type="protein sequence ID" value="XP_028200022.1"/>
    <property type="gene ID" value="LOC114384526"/>
</dbReference>
<dbReference type="PROSITE" id="PS51294">
    <property type="entry name" value="HTH_MYB"/>
    <property type="match status" value="1"/>
</dbReference>
<proteinExistence type="predicted"/>
<evidence type="ECO:0000259" key="7">
    <source>
        <dbReference type="PROSITE" id="PS51293"/>
    </source>
</evidence>
<evidence type="ECO:0000259" key="8">
    <source>
        <dbReference type="PROSITE" id="PS51294"/>
    </source>
</evidence>
<comment type="subcellular location">
    <subcellularLocation>
        <location evidence="1">Nucleus</location>
    </subcellularLocation>
</comment>
<evidence type="ECO:0000313" key="10">
    <source>
        <dbReference type="EMBL" id="RZB69198.1"/>
    </source>
</evidence>
<dbReference type="InterPro" id="IPR009057">
    <property type="entry name" value="Homeodomain-like_sf"/>
</dbReference>
<reference evidence="10 11" key="2">
    <citation type="submission" date="2018-09" db="EMBL/GenBank/DDBJ databases">
        <title>A high-quality reference genome of wild soybean provides a powerful tool to mine soybean genomes.</title>
        <authorList>
            <person name="Xie M."/>
            <person name="Chung C.Y.L."/>
            <person name="Li M.-W."/>
            <person name="Wong F.-L."/>
            <person name="Chan T.-F."/>
            <person name="Lam H.-M."/>
        </authorList>
    </citation>
    <scope>NUCLEOTIDE SEQUENCE [LARGE SCALE GENOMIC DNA]</scope>
    <source>
        <strain evidence="11">cv. W05</strain>
        <tissue evidence="10">Hypocotyl of etiolated seedlings</tissue>
    </source>
</reference>
<dbReference type="GO" id="GO:0005634">
    <property type="term" value="C:nucleus"/>
    <property type="evidence" value="ECO:0007669"/>
    <property type="project" value="UniProtKB-SubCell"/>
</dbReference>
<evidence type="ECO:0000259" key="6">
    <source>
        <dbReference type="PROSITE" id="PS50090"/>
    </source>
</evidence>
<feature type="domain" description="SANT" evidence="7">
    <location>
        <begin position="22"/>
        <end position="72"/>
    </location>
</feature>
<dbReference type="InterPro" id="IPR017884">
    <property type="entry name" value="SANT_dom"/>
</dbReference>
<keyword evidence="11" id="KW-1185">Reference proteome</keyword>
<keyword evidence="2" id="KW-0805">Transcription regulation</keyword>
<accession>A0A0B2R3K8</accession>
<dbReference type="PANTHER" id="PTHR44042">
    <property type="entry name" value="DUPLICATED HOMEODOMAIN-LIKE SUPERFAMILY PROTEIN-RELATED"/>
    <property type="match status" value="1"/>
</dbReference>
<dbReference type="SUPFAM" id="SSF46689">
    <property type="entry name" value="Homeodomain-like"/>
    <property type="match status" value="1"/>
</dbReference>
<dbReference type="EMBL" id="KN652500">
    <property type="protein sequence ID" value="KHN28731.1"/>
    <property type="molecule type" value="Genomic_DNA"/>
</dbReference>
<evidence type="ECO:0000256" key="2">
    <source>
        <dbReference type="ARBA" id="ARBA00023015"/>
    </source>
</evidence>
<dbReference type="PROSITE" id="PS50090">
    <property type="entry name" value="MYB_LIKE"/>
    <property type="match status" value="1"/>
</dbReference>
<dbReference type="PROSITE" id="PS51293">
    <property type="entry name" value="SANT"/>
    <property type="match status" value="1"/>
</dbReference>
<organism evidence="9">
    <name type="scientific">Glycine soja</name>
    <name type="common">Wild soybean</name>
    <dbReference type="NCBI Taxonomy" id="3848"/>
    <lineage>
        <taxon>Eukaryota</taxon>
        <taxon>Viridiplantae</taxon>
        <taxon>Streptophyta</taxon>
        <taxon>Embryophyta</taxon>
        <taxon>Tracheophyta</taxon>
        <taxon>Spermatophyta</taxon>
        <taxon>Magnoliopsida</taxon>
        <taxon>eudicotyledons</taxon>
        <taxon>Gunneridae</taxon>
        <taxon>Pentapetalae</taxon>
        <taxon>rosids</taxon>
        <taxon>fabids</taxon>
        <taxon>Fabales</taxon>
        <taxon>Fabaceae</taxon>
        <taxon>Papilionoideae</taxon>
        <taxon>50 kb inversion clade</taxon>
        <taxon>NPAAA clade</taxon>
        <taxon>indigoferoid/millettioid clade</taxon>
        <taxon>Phaseoleae</taxon>
        <taxon>Glycine</taxon>
        <taxon>Glycine subgen. Soja</taxon>
    </lineage>
</organism>
<dbReference type="InterPro" id="IPR006447">
    <property type="entry name" value="Myb_dom_plants"/>
</dbReference>
<dbReference type="Pfam" id="PF00249">
    <property type="entry name" value="Myb_DNA-binding"/>
    <property type="match status" value="1"/>
</dbReference>
<sequence>MAKNRENAAAGANPIHEKRKYTRWTEEEHRQFLRGVEEYGKSNLTDIAKNVVVTKTPAQVASHAQKYFLRQKSGKRTRPSIHDTEPVVAQPQNIHDREPVVAQPHNAELPEHPIQQGLNPPNNIITNDFLANFK</sequence>
<dbReference type="Proteomes" id="UP000289340">
    <property type="component" value="Chromosome 14"/>
</dbReference>